<dbReference type="Pfam" id="PF08740">
    <property type="entry name" value="BCS1_N"/>
    <property type="match status" value="1"/>
</dbReference>
<dbReference type="STRING" id="1314781.A0A165BAT6"/>
<accession>A0A165BAT6</accession>
<sequence>MDLFKSLVTPFAGSSGLVDGMKLVVLGGAVETARRISSTAWSHFINCAQHKPPSPGHRLTQPAAFFLTAHFSEEDYPFDWLMHWLAKQPAWQKSREFETTTRTTTVGINPNQNSISEDEDVDQDDPEDELTPGKQKVKVVFQPTFDTTLTIFYKGHWLRVRRSKKQDGSDVEVLSISVVARTKTSPYEEST</sequence>
<dbReference type="InterPro" id="IPR014851">
    <property type="entry name" value="BCS1_N"/>
</dbReference>
<feature type="compositionally biased region" description="Polar residues" evidence="1">
    <location>
        <begin position="106"/>
        <end position="115"/>
    </location>
</feature>
<evidence type="ECO:0000313" key="3">
    <source>
        <dbReference type="EMBL" id="KZV80210.1"/>
    </source>
</evidence>
<proteinExistence type="predicted"/>
<evidence type="ECO:0000259" key="2">
    <source>
        <dbReference type="Pfam" id="PF08740"/>
    </source>
</evidence>
<dbReference type="EMBL" id="KV426507">
    <property type="protein sequence ID" value="KZV80210.1"/>
    <property type="molecule type" value="Genomic_DNA"/>
</dbReference>
<feature type="compositionally biased region" description="Acidic residues" evidence="1">
    <location>
        <begin position="116"/>
        <end position="130"/>
    </location>
</feature>
<dbReference type="OrthoDB" id="10251412at2759"/>
<dbReference type="Proteomes" id="UP000077266">
    <property type="component" value="Unassembled WGS sequence"/>
</dbReference>
<gene>
    <name evidence="3" type="ORF">EXIGLDRAFT_705667</name>
</gene>
<evidence type="ECO:0000256" key="1">
    <source>
        <dbReference type="SAM" id="MobiDB-lite"/>
    </source>
</evidence>
<feature type="region of interest" description="Disordered" evidence="1">
    <location>
        <begin position="105"/>
        <end position="134"/>
    </location>
</feature>
<evidence type="ECO:0000313" key="4">
    <source>
        <dbReference type="Proteomes" id="UP000077266"/>
    </source>
</evidence>
<protein>
    <recommendedName>
        <fullName evidence="2">BCS1 N-terminal domain-containing protein</fullName>
    </recommendedName>
</protein>
<dbReference type="AlphaFoldDB" id="A0A165BAT6"/>
<dbReference type="InParanoid" id="A0A165BAT6"/>
<keyword evidence="4" id="KW-1185">Reference proteome</keyword>
<organism evidence="3 4">
    <name type="scientific">Exidia glandulosa HHB12029</name>
    <dbReference type="NCBI Taxonomy" id="1314781"/>
    <lineage>
        <taxon>Eukaryota</taxon>
        <taxon>Fungi</taxon>
        <taxon>Dikarya</taxon>
        <taxon>Basidiomycota</taxon>
        <taxon>Agaricomycotina</taxon>
        <taxon>Agaricomycetes</taxon>
        <taxon>Auriculariales</taxon>
        <taxon>Exidiaceae</taxon>
        <taxon>Exidia</taxon>
    </lineage>
</organism>
<reference evidence="3 4" key="1">
    <citation type="journal article" date="2016" name="Mol. Biol. Evol.">
        <title>Comparative Genomics of Early-Diverging Mushroom-Forming Fungi Provides Insights into the Origins of Lignocellulose Decay Capabilities.</title>
        <authorList>
            <person name="Nagy L.G."/>
            <person name="Riley R."/>
            <person name="Tritt A."/>
            <person name="Adam C."/>
            <person name="Daum C."/>
            <person name="Floudas D."/>
            <person name="Sun H."/>
            <person name="Yadav J.S."/>
            <person name="Pangilinan J."/>
            <person name="Larsson K.H."/>
            <person name="Matsuura K."/>
            <person name="Barry K."/>
            <person name="Labutti K."/>
            <person name="Kuo R."/>
            <person name="Ohm R.A."/>
            <person name="Bhattacharya S.S."/>
            <person name="Shirouzu T."/>
            <person name="Yoshinaga Y."/>
            <person name="Martin F.M."/>
            <person name="Grigoriev I.V."/>
            <person name="Hibbett D.S."/>
        </authorList>
    </citation>
    <scope>NUCLEOTIDE SEQUENCE [LARGE SCALE GENOMIC DNA]</scope>
    <source>
        <strain evidence="3 4">HHB12029</strain>
    </source>
</reference>
<feature type="domain" description="BCS1 N-terminal" evidence="2">
    <location>
        <begin position="26"/>
        <end position="183"/>
    </location>
</feature>
<name>A0A165BAT6_EXIGL</name>